<evidence type="ECO:0000313" key="2">
    <source>
        <dbReference type="EMBL" id="PSL12512.1"/>
    </source>
</evidence>
<reference evidence="2 3" key="1">
    <citation type="submission" date="2018-03" db="EMBL/GenBank/DDBJ databases">
        <title>Genomic Encyclopedia of Archaeal and Bacterial Type Strains, Phase II (KMG-II): from individual species to whole genera.</title>
        <authorList>
            <person name="Goeker M."/>
        </authorList>
    </citation>
    <scope>NUCLEOTIDE SEQUENCE [LARGE SCALE GENOMIC DNA]</scope>
    <source>
        <strain evidence="2 3">DSM 17586</strain>
    </source>
</reference>
<dbReference type="EMBL" id="PYGI01000017">
    <property type="protein sequence ID" value="PSL12512.1"/>
    <property type="molecule type" value="Genomic_DNA"/>
</dbReference>
<organism evidence="2 3">
    <name type="scientific">Marinobacterium halophilum</name>
    <dbReference type="NCBI Taxonomy" id="267374"/>
    <lineage>
        <taxon>Bacteria</taxon>
        <taxon>Pseudomonadati</taxon>
        <taxon>Pseudomonadota</taxon>
        <taxon>Gammaproteobacteria</taxon>
        <taxon>Oceanospirillales</taxon>
        <taxon>Oceanospirillaceae</taxon>
        <taxon>Marinobacterium</taxon>
    </lineage>
</organism>
<evidence type="ECO:0000256" key="1">
    <source>
        <dbReference type="SAM" id="SignalP"/>
    </source>
</evidence>
<keyword evidence="1" id="KW-0732">Signal</keyword>
<dbReference type="Proteomes" id="UP000242133">
    <property type="component" value="Unassembled WGS sequence"/>
</dbReference>
<comment type="caution">
    <text evidence="2">The sequence shown here is derived from an EMBL/GenBank/DDBJ whole genome shotgun (WGS) entry which is preliminary data.</text>
</comment>
<sequence length="189" mass="21200">MTYTTRLLICLLPLLISVSGTAQADERATFLQKVYLSFCVKHFNDYAALRAGLAEQQLPKLPPQQSQHFLQGREGDAWPVPYQGEFGQYVLVLPEGDNFCAVMARRSAPMATRQWFEQMVAQAPTPLQATRLGEKQVKTPLNGEARTESWQWATEHAPRRLLLTLTTADDPEAAIQAMVSLALATQERR</sequence>
<feature type="chain" id="PRO_5015142274" evidence="1">
    <location>
        <begin position="25"/>
        <end position="189"/>
    </location>
</feature>
<gene>
    <name evidence="2" type="ORF">CLV44_11741</name>
</gene>
<dbReference type="AlphaFoldDB" id="A0A2P8EST9"/>
<protein>
    <submittedName>
        <fullName evidence="2">Uncharacterized protein</fullName>
    </submittedName>
</protein>
<keyword evidence="3" id="KW-1185">Reference proteome</keyword>
<proteinExistence type="predicted"/>
<dbReference type="NCBIfam" id="NF047650">
    <property type="entry name" value="lipo_NMCC_0638"/>
    <property type="match status" value="1"/>
</dbReference>
<feature type="signal peptide" evidence="1">
    <location>
        <begin position="1"/>
        <end position="24"/>
    </location>
</feature>
<name>A0A2P8EST9_9GAMM</name>
<evidence type="ECO:0000313" key="3">
    <source>
        <dbReference type="Proteomes" id="UP000242133"/>
    </source>
</evidence>
<dbReference type="RefSeq" id="WP_106592415.1">
    <property type="nucleotide sequence ID" value="NZ_PYGI01000017.1"/>
</dbReference>
<accession>A0A2P8EST9</accession>
<dbReference type="OrthoDB" id="6089555at2"/>